<dbReference type="InterPro" id="IPR011009">
    <property type="entry name" value="Kinase-like_dom_sf"/>
</dbReference>
<reference evidence="1 2" key="1">
    <citation type="journal article" date="2017" name="Mol. Ecol.">
        <title>Comparative and population genomic landscape of Phellinus noxius: A hypervariable fungus causing root rot in trees.</title>
        <authorList>
            <person name="Chung C.L."/>
            <person name="Lee T.J."/>
            <person name="Akiba M."/>
            <person name="Lee H.H."/>
            <person name="Kuo T.H."/>
            <person name="Liu D."/>
            <person name="Ke H.M."/>
            <person name="Yokoi T."/>
            <person name="Roa M.B."/>
            <person name="Lu M.J."/>
            <person name="Chang Y.Y."/>
            <person name="Ann P.J."/>
            <person name="Tsai J.N."/>
            <person name="Chen C.Y."/>
            <person name="Tzean S.S."/>
            <person name="Ota Y."/>
            <person name="Hattori T."/>
            <person name="Sahashi N."/>
            <person name="Liou R.F."/>
            <person name="Kikuchi T."/>
            <person name="Tsai I.J."/>
        </authorList>
    </citation>
    <scope>NUCLEOTIDE SEQUENCE [LARGE SCALE GENOMIC DNA]</scope>
    <source>
        <strain evidence="1 2">FFPRI411160</strain>
    </source>
</reference>
<dbReference type="InParanoid" id="A0A286UT66"/>
<dbReference type="SUPFAM" id="SSF50985">
    <property type="entry name" value="RCC1/BLIP-II"/>
    <property type="match status" value="1"/>
</dbReference>
<proteinExistence type="predicted"/>
<comment type="caution">
    <text evidence="1">The sequence shown here is derived from an EMBL/GenBank/DDBJ whole genome shotgun (WGS) entry which is preliminary data.</text>
</comment>
<dbReference type="Proteomes" id="UP000217199">
    <property type="component" value="Unassembled WGS sequence"/>
</dbReference>
<protein>
    <submittedName>
        <fullName evidence="1">RCC1 BLIP-II</fullName>
    </submittedName>
</protein>
<keyword evidence="2" id="KW-1185">Reference proteome</keyword>
<dbReference type="EMBL" id="NBII01000002">
    <property type="protein sequence ID" value="PAV22771.1"/>
    <property type="molecule type" value="Genomic_DNA"/>
</dbReference>
<organism evidence="1 2">
    <name type="scientific">Pyrrhoderma noxium</name>
    <dbReference type="NCBI Taxonomy" id="2282107"/>
    <lineage>
        <taxon>Eukaryota</taxon>
        <taxon>Fungi</taxon>
        <taxon>Dikarya</taxon>
        <taxon>Basidiomycota</taxon>
        <taxon>Agaricomycotina</taxon>
        <taxon>Agaricomycetes</taxon>
        <taxon>Hymenochaetales</taxon>
        <taxon>Hymenochaetaceae</taxon>
        <taxon>Pyrrhoderma</taxon>
    </lineage>
</organism>
<dbReference type="InterPro" id="IPR009091">
    <property type="entry name" value="RCC1/BLIP-II"/>
</dbReference>
<accession>A0A286UT66</accession>
<dbReference type="Gene3D" id="2.130.10.30">
    <property type="entry name" value="Regulator of chromosome condensation 1/beta-lactamase-inhibitor protein II"/>
    <property type="match status" value="2"/>
</dbReference>
<evidence type="ECO:0000313" key="2">
    <source>
        <dbReference type="Proteomes" id="UP000217199"/>
    </source>
</evidence>
<dbReference type="OrthoDB" id="2523749at2759"/>
<name>A0A286UT66_9AGAM</name>
<sequence length="727" mass="82373">MSVTAEINIKSSCPDNKFSQLLEVEMFSKMSSITTEVVLTRCIDDSRDSKVYEATSDGKLVVIKFGFTKKRRHSVKREAKLYSKCRMAGDEKSELHCTRALWRTYSWVWVLSFKQRLEIFDLMAEVHQNGYHHFDLIKGNVCFKDGKFRLIDLEDAHRYTDISGRRTTCTWKGDSRKIKLGGYFPLDDLSCDYLLLTGIRMRLWYSSAAIKELNVRGASLRENLDQLPSQVITDKLLPGGCQLNDDHVEETIEWLKNVKKEIDMCSDEEDIGELIKQRASEISSGLCDELVWKAKCIDEFGFNWSSEELSISYKESYKRLCKPSVVLWGDEHHSIMVNSIHERNAISKENGIYRNPEFDALGIYIVDITFGENCVWVIDRKGRLFFWGTVPGSGYASQRDSQRTFKNVMRLEIETPIVSIASDNFNSIAIDIKGNVWIIICPDHPFLLVSDLINNEHADSTPIQVVCNYYYSAILTRSGDVYIVYPFDEYAREEHEKHCEESETGLEIEGNRISCKTWSQKYELYKLREIGDLPELDQRHGSPGSKSPPKIISIAATDNYLAGLTDKGHILQINQFDSGKKTQIKDQNWVYMEKGSNLGSPITHIAGRRISYYSLGATDLLAIRKSEDRVPSASPKSIAAGCTHAVARSPCGVVLTQGYNHGHALGRYDLKEDEYHDRVVFNFGEGKFCIGVGAGKNQSGALVADLNPIPDLNPVTDLIQSSKPISR</sequence>
<dbReference type="AlphaFoldDB" id="A0A286UT66"/>
<gene>
    <name evidence="1" type="ORF">PNOK_0272800</name>
</gene>
<dbReference type="SUPFAM" id="SSF56112">
    <property type="entry name" value="Protein kinase-like (PK-like)"/>
    <property type="match status" value="1"/>
</dbReference>
<dbReference type="STRING" id="2282107.A0A286UT66"/>
<evidence type="ECO:0000313" key="1">
    <source>
        <dbReference type="EMBL" id="PAV22771.1"/>
    </source>
</evidence>